<evidence type="ECO:0000313" key="2">
    <source>
        <dbReference type="Proteomes" id="UP000019487"/>
    </source>
</evidence>
<sequence>MDAQKRICGIKGKILSPFTRAPLPVVAVEPNENMSTSTTCLFLEKSPRDKDGRILMYDESHCKFAYQWDQYPKQGLFDHDCPWINGEFPMIRSISWTSNPTKEEQEITQNGTLGPDINLDTEHTEMEAVSRDKVRCDVHHRKRHGPQIINSAKLPLEPFGLNSTAIMRTCQQIEYECALILYGENSYAFHTYRTSRDKDLKNLLLDIPGLAFDGGVAHFHKLTIHDIAGEEPEDGILRVVDLDNAQTETDEDRVDEIVGRVVGRLPTLQNLQLGDYVKVPRPETDDAWGKSLRWMSFVEKRHRDQMKQG</sequence>
<name>W9C0T9_SCLBF</name>
<protein>
    <submittedName>
        <fullName evidence="1">Uncharacterized protein</fullName>
    </submittedName>
</protein>
<gene>
    <name evidence="1" type="ORF">SBOR_9200</name>
</gene>
<proteinExistence type="predicted"/>
<dbReference type="HOGENOM" id="CLU_900655_0_0_1"/>
<accession>W9C0T9</accession>
<evidence type="ECO:0000313" key="1">
    <source>
        <dbReference type="EMBL" id="ESZ90412.1"/>
    </source>
</evidence>
<dbReference type="EMBL" id="AYSA01000631">
    <property type="protein sequence ID" value="ESZ90412.1"/>
    <property type="molecule type" value="Genomic_DNA"/>
</dbReference>
<dbReference type="OrthoDB" id="3555548at2759"/>
<reference evidence="1 2" key="1">
    <citation type="journal article" date="2014" name="Genome Announc.">
        <title>Draft genome sequence of Sclerotinia borealis, a psychrophilic plant pathogenic fungus.</title>
        <authorList>
            <person name="Mardanov A.V."/>
            <person name="Beletsky A.V."/>
            <person name="Kadnikov V.V."/>
            <person name="Ignatov A.N."/>
            <person name="Ravin N.V."/>
        </authorList>
    </citation>
    <scope>NUCLEOTIDE SEQUENCE [LARGE SCALE GENOMIC DNA]</scope>
    <source>
        <strain evidence="2">F-4157</strain>
    </source>
</reference>
<organism evidence="1 2">
    <name type="scientific">Sclerotinia borealis (strain F-4128)</name>
    <dbReference type="NCBI Taxonomy" id="1432307"/>
    <lineage>
        <taxon>Eukaryota</taxon>
        <taxon>Fungi</taxon>
        <taxon>Dikarya</taxon>
        <taxon>Ascomycota</taxon>
        <taxon>Pezizomycotina</taxon>
        <taxon>Leotiomycetes</taxon>
        <taxon>Helotiales</taxon>
        <taxon>Sclerotiniaceae</taxon>
        <taxon>Sclerotinia</taxon>
    </lineage>
</organism>
<dbReference type="AlphaFoldDB" id="W9C0T9"/>
<comment type="caution">
    <text evidence="1">The sequence shown here is derived from an EMBL/GenBank/DDBJ whole genome shotgun (WGS) entry which is preliminary data.</text>
</comment>
<keyword evidence="2" id="KW-1185">Reference proteome</keyword>
<dbReference type="Proteomes" id="UP000019487">
    <property type="component" value="Unassembled WGS sequence"/>
</dbReference>